<dbReference type="Proteomes" id="UP000326062">
    <property type="component" value="Chromosome 8"/>
</dbReference>
<dbReference type="EMBL" id="VCEB01000007">
    <property type="protein sequence ID" value="KAB0374516.1"/>
    <property type="molecule type" value="Genomic_DNA"/>
</dbReference>
<proteinExistence type="predicted"/>
<feature type="transmembrane region" description="Helical" evidence="2">
    <location>
        <begin position="60"/>
        <end position="79"/>
    </location>
</feature>
<sequence>MDRREGNETAFQSIYISRMSYPTYRGASFRDVFPPFHTAASSPPLAPLLQKSRSYIGHRCVCSAGFNCVLLLCLFPLHWVQFGVLQDRQKLLAGLWTLCYYDLCWGNTPKAPYYLQFSRAFFLISAFTILVIIIWLSISLTKGPGDKTYIDLGIAIFCFISAFILIPGPCLLFCLIFFLMQVKLYSKNALEARFLIVSCISWLGSVFYMMIGFLSVLNHLSSQLPPPDQNLLMIPITRIRVGNTARVKLSLPVGHSGVSSWVSKATERQLSSVVESRAQAEAETETEPETQTGPEMGSESVIWDGLIVQARSATEVEPADTAEQRIEADDTVVTVTMSGNRPDINEEKMKTRVMKTDSVEKNDDNKTKNS</sequence>
<organism evidence="3 4">
    <name type="scientific">Muntiacus reevesi</name>
    <name type="common">Reeves' muntjac</name>
    <name type="synonym">Cervus reevesi</name>
    <dbReference type="NCBI Taxonomy" id="9886"/>
    <lineage>
        <taxon>Eukaryota</taxon>
        <taxon>Metazoa</taxon>
        <taxon>Chordata</taxon>
        <taxon>Craniata</taxon>
        <taxon>Vertebrata</taxon>
        <taxon>Euteleostomi</taxon>
        <taxon>Mammalia</taxon>
        <taxon>Eutheria</taxon>
        <taxon>Laurasiatheria</taxon>
        <taxon>Artiodactyla</taxon>
        <taxon>Ruminantia</taxon>
        <taxon>Pecora</taxon>
        <taxon>Cervidae</taxon>
        <taxon>Muntiacinae</taxon>
        <taxon>Muntiacus</taxon>
    </lineage>
</organism>
<accession>A0A5N3XKX1</accession>
<keyword evidence="2" id="KW-0472">Membrane</keyword>
<gene>
    <name evidence="3" type="ORF">FD755_013008</name>
</gene>
<dbReference type="AlphaFoldDB" id="A0A5N3XKX1"/>
<feature type="transmembrane region" description="Helical" evidence="2">
    <location>
        <begin position="152"/>
        <end position="180"/>
    </location>
</feature>
<evidence type="ECO:0000256" key="1">
    <source>
        <dbReference type="SAM" id="MobiDB-lite"/>
    </source>
</evidence>
<keyword evidence="2" id="KW-1133">Transmembrane helix</keyword>
<evidence type="ECO:0000256" key="2">
    <source>
        <dbReference type="SAM" id="Phobius"/>
    </source>
</evidence>
<comment type="caution">
    <text evidence="3">The sequence shown here is derived from an EMBL/GenBank/DDBJ whole genome shotgun (WGS) entry which is preliminary data.</text>
</comment>
<protein>
    <submittedName>
        <fullName evidence="3">Uncharacterized protein</fullName>
    </submittedName>
</protein>
<feature type="transmembrane region" description="Helical" evidence="2">
    <location>
        <begin position="192"/>
        <end position="217"/>
    </location>
</feature>
<feature type="transmembrane region" description="Helical" evidence="2">
    <location>
        <begin position="120"/>
        <end position="140"/>
    </location>
</feature>
<feature type="region of interest" description="Disordered" evidence="1">
    <location>
        <begin position="273"/>
        <end position="300"/>
    </location>
</feature>
<feature type="transmembrane region" description="Helical" evidence="2">
    <location>
        <begin position="91"/>
        <end position="108"/>
    </location>
</feature>
<keyword evidence="4" id="KW-1185">Reference proteome</keyword>
<name>A0A5N3XKX1_MUNRE</name>
<evidence type="ECO:0000313" key="4">
    <source>
        <dbReference type="Proteomes" id="UP000326062"/>
    </source>
</evidence>
<reference evidence="3 4" key="1">
    <citation type="submission" date="2019-06" db="EMBL/GenBank/DDBJ databases">
        <title>Discovery of a novel chromosome fission-fusion reversal in muntjac.</title>
        <authorList>
            <person name="Mudd A.B."/>
            <person name="Bredeson J.V."/>
            <person name="Baum R."/>
            <person name="Hockemeyer D."/>
            <person name="Rokhsar D.S."/>
        </authorList>
    </citation>
    <scope>NUCLEOTIDE SEQUENCE [LARGE SCALE GENOMIC DNA]</scope>
    <source>
        <strain evidence="3">UCam_UCB_Mr</strain>
        <tissue evidence="3">Fibroblast cell line</tissue>
    </source>
</reference>
<keyword evidence="2" id="KW-0812">Transmembrane</keyword>
<evidence type="ECO:0000313" key="3">
    <source>
        <dbReference type="EMBL" id="KAB0374516.1"/>
    </source>
</evidence>